<dbReference type="GO" id="GO:0003677">
    <property type="term" value="F:DNA binding"/>
    <property type="evidence" value="ECO:0007669"/>
    <property type="project" value="UniProtKB-KW"/>
</dbReference>
<keyword evidence="1" id="KW-0805">Transcription regulation</keyword>
<dbReference type="InterPro" id="IPR001034">
    <property type="entry name" value="DeoR_HTH"/>
</dbReference>
<dbReference type="InterPro" id="IPR036388">
    <property type="entry name" value="WH-like_DNA-bd_sf"/>
</dbReference>
<dbReference type="Pfam" id="PF08279">
    <property type="entry name" value="HTH_11"/>
    <property type="match status" value="1"/>
</dbReference>
<keyword evidence="3" id="KW-0804">Transcription</keyword>
<dbReference type="EMBL" id="WPCU01000005">
    <property type="protein sequence ID" value="MVA76270.1"/>
    <property type="molecule type" value="Genomic_DNA"/>
</dbReference>
<dbReference type="AlphaFoldDB" id="A0A6A9V107"/>
<evidence type="ECO:0000256" key="1">
    <source>
        <dbReference type="ARBA" id="ARBA00023015"/>
    </source>
</evidence>
<evidence type="ECO:0000313" key="6">
    <source>
        <dbReference type="Proteomes" id="UP000435304"/>
    </source>
</evidence>
<sequence length="327" mass="35128">MATTSSRTLTLLSLLQSRRHWPGPLLAERLGVSARTLRRDVDRLRELGYPVQASPGVDGGYALAPGATLPPLVVDDDEATALAVAVQSQLAGGYADEAGLRALTKIVQVLPRRLRARLDAVRRASTPTAWRDPTAAPVDHDVLTTLALACRDGERVRFGYRSLEGTRSARRVEPLQLVPLGQRWYLVGYDLDRADWRTFRLDRISEAAGTGARFAPRTPPFEDVGGFVRDRVSGGAGGGRHRVEVRVEAPAEAVRAAVGRWAEVHPVSSTTCTMTMETDALEGPLFTLGALGAEFEVLAPPGLAQLAADWAGRFARAGARAGGQLPD</sequence>
<dbReference type="InterPro" id="IPR026881">
    <property type="entry name" value="WYL_dom"/>
</dbReference>
<dbReference type="PANTHER" id="PTHR34580:SF3">
    <property type="entry name" value="PROTEIN PAFB"/>
    <property type="match status" value="1"/>
</dbReference>
<keyword evidence="2" id="KW-0238">DNA-binding</keyword>
<dbReference type="InterPro" id="IPR018356">
    <property type="entry name" value="Tscrpt_reg_HTH_DeoR_CS"/>
</dbReference>
<dbReference type="InterPro" id="IPR036390">
    <property type="entry name" value="WH_DNA-bd_sf"/>
</dbReference>
<dbReference type="InterPro" id="IPR028349">
    <property type="entry name" value="PafC-like"/>
</dbReference>
<name>A0A6A9V107_9ACTN</name>
<keyword evidence="6" id="KW-1185">Reference proteome</keyword>
<dbReference type="PANTHER" id="PTHR34580">
    <property type="match status" value="1"/>
</dbReference>
<dbReference type="PIRSF" id="PIRSF016838">
    <property type="entry name" value="PafC"/>
    <property type="match status" value="1"/>
</dbReference>
<proteinExistence type="predicted"/>
<organism evidence="5 6">
    <name type="scientific">Auraticoccus cholistanensis</name>
    <dbReference type="NCBI Taxonomy" id="2656650"/>
    <lineage>
        <taxon>Bacteria</taxon>
        <taxon>Bacillati</taxon>
        <taxon>Actinomycetota</taxon>
        <taxon>Actinomycetes</taxon>
        <taxon>Propionibacteriales</taxon>
        <taxon>Propionibacteriaceae</taxon>
        <taxon>Auraticoccus</taxon>
    </lineage>
</organism>
<dbReference type="InterPro" id="IPR051534">
    <property type="entry name" value="CBASS_pafABC_assoc_protein"/>
</dbReference>
<dbReference type="Pfam" id="PF25583">
    <property type="entry name" value="WCX"/>
    <property type="match status" value="1"/>
</dbReference>
<dbReference type="Proteomes" id="UP000435304">
    <property type="component" value="Unassembled WGS sequence"/>
</dbReference>
<dbReference type="PROSITE" id="PS51000">
    <property type="entry name" value="HTH_DEOR_2"/>
    <property type="match status" value="1"/>
</dbReference>
<dbReference type="Pfam" id="PF13280">
    <property type="entry name" value="WYL"/>
    <property type="match status" value="1"/>
</dbReference>
<dbReference type="InterPro" id="IPR013196">
    <property type="entry name" value="HTH_11"/>
</dbReference>
<protein>
    <submittedName>
        <fullName evidence="5">WYL domain-containing protein</fullName>
    </submittedName>
</protein>
<accession>A0A6A9V107</accession>
<evidence type="ECO:0000259" key="4">
    <source>
        <dbReference type="PROSITE" id="PS51000"/>
    </source>
</evidence>
<evidence type="ECO:0000256" key="3">
    <source>
        <dbReference type="ARBA" id="ARBA00023163"/>
    </source>
</evidence>
<dbReference type="GO" id="GO:0003700">
    <property type="term" value="F:DNA-binding transcription factor activity"/>
    <property type="evidence" value="ECO:0007669"/>
    <property type="project" value="InterPro"/>
</dbReference>
<dbReference type="Gene3D" id="1.10.10.10">
    <property type="entry name" value="Winged helix-like DNA-binding domain superfamily/Winged helix DNA-binding domain"/>
    <property type="match status" value="1"/>
</dbReference>
<dbReference type="InterPro" id="IPR057727">
    <property type="entry name" value="WCX_dom"/>
</dbReference>
<evidence type="ECO:0000313" key="5">
    <source>
        <dbReference type="EMBL" id="MVA76270.1"/>
    </source>
</evidence>
<reference evidence="5 6" key="1">
    <citation type="submission" date="2019-12" db="EMBL/GenBank/DDBJ databases">
        <title>Auraticoccus cholistani sp. nov., an actinomycete isolated from soil of Cholistan desert.</title>
        <authorList>
            <person name="Cheema M.T."/>
        </authorList>
    </citation>
    <scope>NUCLEOTIDE SEQUENCE [LARGE SCALE GENOMIC DNA]</scope>
    <source>
        <strain evidence="5 6">F435</strain>
    </source>
</reference>
<comment type="caution">
    <text evidence="5">The sequence shown here is derived from an EMBL/GenBank/DDBJ whole genome shotgun (WGS) entry which is preliminary data.</text>
</comment>
<dbReference type="RefSeq" id="WP_156609653.1">
    <property type="nucleotide sequence ID" value="NZ_WPCU01000005.1"/>
</dbReference>
<feature type="domain" description="HTH deoR-type" evidence="4">
    <location>
        <begin position="4"/>
        <end position="59"/>
    </location>
</feature>
<dbReference type="PROSITE" id="PS52050">
    <property type="entry name" value="WYL"/>
    <property type="match status" value="1"/>
</dbReference>
<dbReference type="PROSITE" id="PS00894">
    <property type="entry name" value="HTH_DEOR_1"/>
    <property type="match status" value="1"/>
</dbReference>
<gene>
    <name evidence="5" type="ORF">GC722_09560</name>
</gene>
<evidence type="ECO:0000256" key="2">
    <source>
        <dbReference type="ARBA" id="ARBA00023125"/>
    </source>
</evidence>
<dbReference type="SUPFAM" id="SSF46785">
    <property type="entry name" value="Winged helix' DNA-binding domain"/>
    <property type="match status" value="1"/>
</dbReference>